<dbReference type="EMBL" id="JAIPUX010005289">
    <property type="protein sequence ID" value="KAH0617342.1"/>
    <property type="molecule type" value="Genomic_DNA"/>
</dbReference>
<dbReference type="InterPro" id="IPR015421">
    <property type="entry name" value="PyrdxlP-dep_Trfase_major"/>
</dbReference>
<dbReference type="InterPro" id="IPR015422">
    <property type="entry name" value="PyrdxlP-dep_Trfase_small"/>
</dbReference>
<gene>
    <name evidence="6" type="ORF">JD844_015394</name>
</gene>
<comment type="subunit">
    <text evidence="2">Homodimer.</text>
</comment>
<keyword evidence="4" id="KW-0808">Transferase</keyword>
<reference evidence="6 7" key="1">
    <citation type="journal article" date="2022" name="Gigascience">
        <title>A chromosome-level genome assembly and annotation of the desert horned lizard, Phrynosoma platyrhinos, provides insight into chromosomal rearrangements among reptiles.</title>
        <authorList>
            <person name="Koochekian N."/>
            <person name="Ascanio A."/>
            <person name="Farleigh K."/>
            <person name="Card D.C."/>
            <person name="Schield D.R."/>
            <person name="Castoe T.A."/>
            <person name="Jezkova T."/>
        </authorList>
    </citation>
    <scope>NUCLEOTIDE SEQUENCE [LARGE SCALE GENOMIC DNA]</scope>
    <source>
        <strain evidence="6">NK-2021</strain>
    </source>
</reference>
<evidence type="ECO:0000256" key="5">
    <source>
        <dbReference type="ARBA" id="ARBA00022898"/>
    </source>
</evidence>
<sequence>MYQRQEEKRELLRCQGGVGKATGEDIALETKSERTKYPEIVPDFIWKTPNEKLTSLGLRPVVPSAKDIYKGGFVKPSKFPGLGISKCTGMTKGVLGYCPIVRNAHQLDILICERSRLSYCKRLVQVTFCFPYLARCGFRGGYMEVINMDPGVQQQLTKLVSVRLCPPVTGQILVDVVVNQPQPGDPSYQQFSQVSDTVANSAHKGRDMAADGAQEHGGV</sequence>
<name>A0ABQ7SJC3_PHRPL</name>
<evidence type="ECO:0000256" key="3">
    <source>
        <dbReference type="ARBA" id="ARBA00022576"/>
    </source>
</evidence>
<evidence type="ECO:0000256" key="1">
    <source>
        <dbReference type="ARBA" id="ARBA00001933"/>
    </source>
</evidence>
<dbReference type="Gene3D" id="3.90.1150.10">
    <property type="entry name" value="Aspartate Aminotransferase, domain 1"/>
    <property type="match status" value="1"/>
</dbReference>
<evidence type="ECO:0000256" key="2">
    <source>
        <dbReference type="ARBA" id="ARBA00011738"/>
    </source>
</evidence>
<evidence type="ECO:0000313" key="7">
    <source>
        <dbReference type="Proteomes" id="UP000826234"/>
    </source>
</evidence>
<comment type="cofactor">
    <cofactor evidence="1">
        <name>pyridoxal 5'-phosphate</name>
        <dbReference type="ChEBI" id="CHEBI:597326"/>
    </cofactor>
</comment>
<dbReference type="Proteomes" id="UP000826234">
    <property type="component" value="Unassembled WGS sequence"/>
</dbReference>
<proteinExistence type="predicted"/>
<evidence type="ECO:0000256" key="4">
    <source>
        <dbReference type="ARBA" id="ARBA00022679"/>
    </source>
</evidence>
<dbReference type="PANTHER" id="PTHR11751">
    <property type="entry name" value="ALANINE AMINOTRANSFERASE"/>
    <property type="match status" value="1"/>
</dbReference>
<comment type="caution">
    <text evidence="6">The sequence shown here is derived from an EMBL/GenBank/DDBJ whole genome shotgun (WGS) entry which is preliminary data.</text>
</comment>
<accession>A0ABQ7SJC3</accession>
<keyword evidence="3" id="KW-0032">Aminotransferase</keyword>
<organism evidence="6 7">
    <name type="scientific">Phrynosoma platyrhinos</name>
    <name type="common">Desert horned lizard</name>
    <dbReference type="NCBI Taxonomy" id="52577"/>
    <lineage>
        <taxon>Eukaryota</taxon>
        <taxon>Metazoa</taxon>
        <taxon>Chordata</taxon>
        <taxon>Craniata</taxon>
        <taxon>Vertebrata</taxon>
        <taxon>Euteleostomi</taxon>
        <taxon>Lepidosauria</taxon>
        <taxon>Squamata</taxon>
        <taxon>Bifurcata</taxon>
        <taxon>Unidentata</taxon>
        <taxon>Episquamata</taxon>
        <taxon>Toxicofera</taxon>
        <taxon>Iguania</taxon>
        <taxon>Phrynosomatidae</taxon>
        <taxon>Phrynosomatinae</taxon>
        <taxon>Phrynosoma</taxon>
    </lineage>
</organism>
<evidence type="ECO:0000313" key="6">
    <source>
        <dbReference type="EMBL" id="KAH0617342.1"/>
    </source>
</evidence>
<dbReference type="InterPro" id="IPR045088">
    <property type="entry name" value="ALAT1/2-like"/>
</dbReference>
<protein>
    <submittedName>
        <fullName evidence="6">Uncharacterized protein</fullName>
    </submittedName>
</protein>
<keyword evidence="7" id="KW-1185">Reference proteome</keyword>
<dbReference type="Gene3D" id="3.40.640.10">
    <property type="entry name" value="Type I PLP-dependent aspartate aminotransferase-like (Major domain)"/>
    <property type="match status" value="1"/>
</dbReference>
<dbReference type="PANTHER" id="PTHR11751:SF308">
    <property type="entry name" value="ALANINE AMINOTRANSFERASE 1"/>
    <property type="match status" value="1"/>
</dbReference>
<keyword evidence="5" id="KW-0663">Pyridoxal phosphate</keyword>